<accession>A0AAD7RCR9</accession>
<dbReference type="EMBL" id="JAINUG010000391">
    <property type="protein sequence ID" value="KAJ8372671.1"/>
    <property type="molecule type" value="Genomic_DNA"/>
</dbReference>
<keyword evidence="2" id="KW-1185">Reference proteome</keyword>
<name>A0AAD7RCR9_9TELE</name>
<proteinExistence type="predicted"/>
<dbReference type="AlphaFoldDB" id="A0AAD7RCR9"/>
<evidence type="ECO:0000313" key="2">
    <source>
        <dbReference type="Proteomes" id="UP001221898"/>
    </source>
</evidence>
<organism evidence="1 2">
    <name type="scientific">Aldrovandia affinis</name>
    <dbReference type="NCBI Taxonomy" id="143900"/>
    <lineage>
        <taxon>Eukaryota</taxon>
        <taxon>Metazoa</taxon>
        <taxon>Chordata</taxon>
        <taxon>Craniata</taxon>
        <taxon>Vertebrata</taxon>
        <taxon>Euteleostomi</taxon>
        <taxon>Actinopterygii</taxon>
        <taxon>Neopterygii</taxon>
        <taxon>Teleostei</taxon>
        <taxon>Notacanthiformes</taxon>
        <taxon>Halosauridae</taxon>
        <taxon>Aldrovandia</taxon>
    </lineage>
</organism>
<protein>
    <submittedName>
        <fullName evidence="1">Uncharacterized protein</fullName>
    </submittedName>
</protein>
<gene>
    <name evidence="1" type="ORF">AAFF_G00280430</name>
</gene>
<evidence type="ECO:0000313" key="1">
    <source>
        <dbReference type="EMBL" id="KAJ8372671.1"/>
    </source>
</evidence>
<sequence length="87" mass="9975">MVMRFIACGRWERKRETPFFGRVWQDVFGRVWKSPETLPLPGLCAVAVDRTELDGNGPTELNEGWLKDGSGLIRPDAWEVCQKPEEL</sequence>
<dbReference type="Proteomes" id="UP001221898">
    <property type="component" value="Unassembled WGS sequence"/>
</dbReference>
<comment type="caution">
    <text evidence="1">The sequence shown here is derived from an EMBL/GenBank/DDBJ whole genome shotgun (WGS) entry which is preliminary data.</text>
</comment>
<reference evidence="1" key="1">
    <citation type="journal article" date="2023" name="Science">
        <title>Genome structures resolve the early diversification of teleost fishes.</title>
        <authorList>
            <person name="Parey E."/>
            <person name="Louis A."/>
            <person name="Montfort J."/>
            <person name="Bouchez O."/>
            <person name="Roques C."/>
            <person name="Iampietro C."/>
            <person name="Lluch J."/>
            <person name="Castinel A."/>
            <person name="Donnadieu C."/>
            <person name="Desvignes T."/>
            <person name="Floi Bucao C."/>
            <person name="Jouanno E."/>
            <person name="Wen M."/>
            <person name="Mejri S."/>
            <person name="Dirks R."/>
            <person name="Jansen H."/>
            <person name="Henkel C."/>
            <person name="Chen W.J."/>
            <person name="Zahm M."/>
            <person name="Cabau C."/>
            <person name="Klopp C."/>
            <person name="Thompson A.W."/>
            <person name="Robinson-Rechavi M."/>
            <person name="Braasch I."/>
            <person name="Lecointre G."/>
            <person name="Bobe J."/>
            <person name="Postlethwait J.H."/>
            <person name="Berthelot C."/>
            <person name="Roest Crollius H."/>
            <person name="Guiguen Y."/>
        </authorList>
    </citation>
    <scope>NUCLEOTIDE SEQUENCE</scope>
    <source>
        <strain evidence="1">NC1722</strain>
    </source>
</reference>